<evidence type="ECO:0000313" key="3">
    <source>
        <dbReference type="Proteomes" id="UP000019484"/>
    </source>
</evidence>
<protein>
    <submittedName>
        <fullName evidence="2">Uncharacterized protein</fullName>
    </submittedName>
</protein>
<dbReference type="RefSeq" id="XP_007724519.1">
    <property type="nucleotide sequence ID" value="XM_007726329.1"/>
</dbReference>
<dbReference type="HOGENOM" id="CLU_813793_0_0_1"/>
<reference evidence="2 3" key="1">
    <citation type="submission" date="2013-03" db="EMBL/GenBank/DDBJ databases">
        <title>The Genome Sequence of Capronia coronata CBS 617.96.</title>
        <authorList>
            <consortium name="The Broad Institute Genomics Platform"/>
            <person name="Cuomo C."/>
            <person name="de Hoog S."/>
            <person name="Gorbushina A."/>
            <person name="Walker B."/>
            <person name="Young S.K."/>
            <person name="Zeng Q."/>
            <person name="Gargeya S."/>
            <person name="Fitzgerald M."/>
            <person name="Haas B."/>
            <person name="Abouelleil A."/>
            <person name="Allen A.W."/>
            <person name="Alvarado L."/>
            <person name="Arachchi H.M."/>
            <person name="Berlin A.M."/>
            <person name="Chapman S.B."/>
            <person name="Gainer-Dewar J."/>
            <person name="Goldberg J."/>
            <person name="Griggs A."/>
            <person name="Gujja S."/>
            <person name="Hansen M."/>
            <person name="Howarth C."/>
            <person name="Imamovic A."/>
            <person name="Ireland A."/>
            <person name="Larimer J."/>
            <person name="McCowan C."/>
            <person name="Murphy C."/>
            <person name="Pearson M."/>
            <person name="Poon T.W."/>
            <person name="Priest M."/>
            <person name="Roberts A."/>
            <person name="Saif S."/>
            <person name="Shea T."/>
            <person name="Sisk P."/>
            <person name="Sykes S."/>
            <person name="Wortman J."/>
            <person name="Nusbaum C."/>
            <person name="Birren B."/>
        </authorList>
    </citation>
    <scope>NUCLEOTIDE SEQUENCE [LARGE SCALE GENOMIC DNA]</scope>
    <source>
        <strain evidence="2 3">CBS 617.96</strain>
    </source>
</reference>
<dbReference type="EMBL" id="AMWN01000004">
    <property type="protein sequence ID" value="EXJ88513.1"/>
    <property type="molecule type" value="Genomic_DNA"/>
</dbReference>
<feature type="compositionally biased region" description="Low complexity" evidence="1">
    <location>
        <begin position="293"/>
        <end position="306"/>
    </location>
</feature>
<accession>W9Y7L4</accession>
<evidence type="ECO:0000313" key="2">
    <source>
        <dbReference type="EMBL" id="EXJ88513.1"/>
    </source>
</evidence>
<name>W9Y7L4_9EURO</name>
<feature type="region of interest" description="Disordered" evidence="1">
    <location>
        <begin position="290"/>
        <end position="341"/>
    </location>
</feature>
<dbReference type="GeneID" id="19160318"/>
<organism evidence="2 3">
    <name type="scientific">Capronia coronata CBS 617.96</name>
    <dbReference type="NCBI Taxonomy" id="1182541"/>
    <lineage>
        <taxon>Eukaryota</taxon>
        <taxon>Fungi</taxon>
        <taxon>Dikarya</taxon>
        <taxon>Ascomycota</taxon>
        <taxon>Pezizomycotina</taxon>
        <taxon>Eurotiomycetes</taxon>
        <taxon>Chaetothyriomycetidae</taxon>
        <taxon>Chaetothyriales</taxon>
        <taxon>Herpotrichiellaceae</taxon>
        <taxon>Capronia</taxon>
    </lineage>
</organism>
<keyword evidence="3" id="KW-1185">Reference proteome</keyword>
<dbReference type="OrthoDB" id="4146581at2759"/>
<feature type="compositionally biased region" description="Polar residues" evidence="1">
    <location>
        <begin position="317"/>
        <end position="328"/>
    </location>
</feature>
<dbReference type="AlphaFoldDB" id="W9Y7L4"/>
<sequence>MQQTPSPAFIPLPPSVPPATRTGEASYYDQHGWSPFDEYEFTFAALAFIESSENEFRELIRQPGGFWQFWYWCDLPQETSPFKDTRALALWEVDGLLNTILQRNHVPRSVLRRMIDEFKSRIRLAFVRKHKPLGESTSLFAPISPHRPSEKEETGDDSLSVEGPSMVDDDDRLFCISTDDVSEPAHDEDSMSAGEYIAGLARPSPSINVLLEEERIAKACKVPENFKRRGKAGLNKETIDEQLNRATAEGETATFGFTHATRFTSYQAESGVMIYSPIWSADFEAVDDRNARTSTTTTGSKWSSTSPPATGDGSEETVPTSCSTISTEATDEDEMQCHGIV</sequence>
<gene>
    <name evidence="2" type="ORF">A1O1_05443</name>
</gene>
<dbReference type="Proteomes" id="UP000019484">
    <property type="component" value="Unassembled WGS sequence"/>
</dbReference>
<evidence type="ECO:0000256" key="1">
    <source>
        <dbReference type="SAM" id="MobiDB-lite"/>
    </source>
</evidence>
<proteinExistence type="predicted"/>
<dbReference type="eggNOG" id="ENOG502T5AF">
    <property type="taxonomic scope" value="Eukaryota"/>
</dbReference>
<comment type="caution">
    <text evidence="2">The sequence shown here is derived from an EMBL/GenBank/DDBJ whole genome shotgun (WGS) entry which is preliminary data.</text>
</comment>
<feature type="region of interest" description="Disordered" evidence="1">
    <location>
        <begin position="137"/>
        <end position="163"/>
    </location>
</feature>